<name>A0A1H1BC97_9MICO</name>
<evidence type="ECO:0000259" key="1">
    <source>
        <dbReference type="Pfam" id="PF12728"/>
    </source>
</evidence>
<dbReference type="EMBL" id="FNKB01000002">
    <property type="protein sequence ID" value="SDQ49517.1"/>
    <property type="molecule type" value="Genomic_DNA"/>
</dbReference>
<dbReference type="AlphaFoldDB" id="A0A1H1BC97"/>
<feature type="domain" description="Helix-turn-helix" evidence="1">
    <location>
        <begin position="13"/>
        <end position="65"/>
    </location>
</feature>
<dbReference type="RefSeq" id="WP_074690408.1">
    <property type="nucleotide sequence ID" value="NZ_FNKB01000002.1"/>
</dbReference>
<dbReference type="Pfam" id="PF12728">
    <property type="entry name" value="HTH_17"/>
    <property type="match status" value="1"/>
</dbReference>
<dbReference type="Gene3D" id="1.10.238.160">
    <property type="match status" value="1"/>
</dbReference>
<evidence type="ECO:0000313" key="3">
    <source>
        <dbReference type="Proteomes" id="UP000182690"/>
    </source>
</evidence>
<accession>A0A1H1BC97</accession>
<gene>
    <name evidence="2" type="ORF">SAMN04488565_2725</name>
</gene>
<dbReference type="SUPFAM" id="SSF46955">
    <property type="entry name" value="Putative DNA-binding domain"/>
    <property type="match status" value="1"/>
</dbReference>
<keyword evidence="2" id="KW-0238">DNA-binding</keyword>
<reference evidence="2 3" key="1">
    <citation type="submission" date="2016-10" db="EMBL/GenBank/DDBJ databases">
        <authorList>
            <person name="de Groot N.N."/>
        </authorList>
    </citation>
    <scope>NUCLEOTIDE SEQUENCE [LARGE SCALE GENOMIC DNA]</scope>
    <source>
        <strain evidence="2 3">DSM 22788</strain>
    </source>
</reference>
<dbReference type="InterPro" id="IPR041657">
    <property type="entry name" value="HTH_17"/>
</dbReference>
<dbReference type="Proteomes" id="UP000182690">
    <property type="component" value="Unassembled WGS sequence"/>
</dbReference>
<evidence type="ECO:0000313" key="2">
    <source>
        <dbReference type="EMBL" id="SDQ49517.1"/>
    </source>
</evidence>
<protein>
    <submittedName>
        <fullName evidence="2">Predicted DNA-binding transcriptional regulator AlpA</fullName>
    </submittedName>
</protein>
<dbReference type="GO" id="GO:0003677">
    <property type="term" value="F:DNA binding"/>
    <property type="evidence" value="ECO:0007669"/>
    <property type="project" value="UniProtKB-KW"/>
</dbReference>
<dbReference type="InterPro" id="IPR009061">
    <property type="entry name" value="DNA-bd_dom_put_sf"/>
</dbReference>
<dbReference type="STRING" id="1079994.SAMN04488565_2725"/>
<sequence length="68" mass="7531">MNGLEVNARPNALLRAADIAEQLGISTASVYRRRSLGEPLPPAIKIGGSVRWKQSDVDAWIDSQREER</sequence>
<organism evidence="2 3">
    <name type="scientific">Leucobacter chromiiresistens</name>
    <dbReference type="NCBI Taxonomy" id="1079994"/>
    <lineage>
        <taxon>Bacteria</taxon>
        <taxon>Bacillati</taxon>
        <taxon>Actinomycetota</taxon>
        <taxon>Actinomycetes</taxon>
        <taxon>Micrococcales</taxon>
        <taxon>Microbacteriaceae</taxon>
        <taxon>Leucobacter</taxon>
    </lineage>
</organism>
<proteinExistence type="predicted"/>